<evidence type="ECO:0000256" key="1">
    <source>
        <dbReference type="ARBA" id="ARBA00003769"/>
    </source>
</evidence>
<dbReference type="FunFam" id="3.40.50.2020:FF:000008">
    <property type="entry name" value="Orotate phosphoribosyltransferase"/>
    <property type="match status" value="1"/>
</dbReference>
<dbReference type="EMBL" id="CWKI01000013">
    <property type="protein sequence ID" value="CTR10552.1"/>
    <property type="molecule type" value="Genomic_DNA"/>
</dbReference>
<dbReference type="UniPathway" id="UPA00070">
    <property type="reaction ID" value="UER00119"/>
</dbReference>
<proteinExistence type="inferred from homology"/>
<evidence type="ECO:0000256" key="4">
    <source>
        <dbReference type="ARBA" id="ARBA00011738"/>
    </source>
</evidence>
<evidence type="ECO:0000259" key="10">
    <source>
        <dbReference type="Pfam" id="PF00156"/>
    </source>
</evidence>
<evidence type="ECO:0000256" key="6">
    <source>
        <dbReference type="ARBA" id="ARBA00022676"/>
    </source>
</evidence>
<keyword evidence="9" id="KW-1133">Transmembrane helix</keyword>
<gene>
    <name evidence="11" type="primary">FGENESH: predicted gene_13.243</name>
    <name evidence="11" type="ORF">BN2166_0064130</name>
</gene>
<dbReference type="GO" id="GO:0004588">
    <property type="term" value="F:orotate phosphoribosyltransferase activity"/>
    <property type="evidence" value="ECO:0007669"/>
    <property type="project" value="UniProtKB-EC"/>
</dbReference>
<dbReference type="Gene3D" id="3.40.50.2020">
    <property type="match status" value="1"/>
</dbReference>
<dbReference type="GO" id="GO:0005737">
    <property type="term" value="C:cytoplasm"/>
    <property type="evidence" value="ECO:0007669"/>
    <property type="project" value="TreeGrafter"/>
</dbReference>
<evidence type="ECO:0000313" key="11">
    <source>
        <dbReference type="EMBL" id="CTR10552.1"/>
    </source>
</evidence>
<comment type="subunit">
    <text evidence="4">Homodimer.</text>
</comment>
<keyword evidence="9" id="KW-0472">Membrane</keyword>
<evidence type="ECO:0000256" key="8">
    <source>
        <dbReference type="ARBA" id="ARBA00022975"/>
    </source>
</evidence>
<feature type="non-terminal residue" evidence="11">
    <location>
        <position position="1"/>
    </location>
</feature>
<reference evidence="11 12" key="1">
    <citation type="submission" date="2015-07" db="EMBL/GenBank/DDBJ databases">
        <authorList>
            <person name="Cajimat M.N.B."/>
            <person name="Milazzo M.L."/>
            <person name="Fulhorst C.F."/>
        </authorList>
    </citation>
    <scope>NUCLEOTIDE SEQUENCE [LARGE SCALE GENOMIC DNA]</scope>
    <source>
        <strain evidence="11">Single colony</strain>
    </source>
</reference>
<comment type="function">
    <text evidence="1">Catalyzes the transfer of a ribosyl phosphate group from 5-phosphoribose 1-diphosphate to orotate, leading to the formation of orotidine monophosphate (OMP).</text>
</comment>
<dbReference type="Pfam" id="PF00156">
    <property type="entry name" value="Pribosyltran"/>
    <property type="match status" value="1"/>
</dbReference>
<dbReference type="EC" id="2.4.2.10" evidence="5"/>
<dbReference type="PANTHER" id="PTHR46683:SF1">
    <property type="entry name" value="OROTATE PHOSPHORIBOSYLTRANSFERASE 1-RELATED"/>
    <property type="match status" value="1"/>
</dbReference>
<dbReference type="STRING" id="5286.A0A0K3CPC3"/>
<keyword evidence="6" id="KW-0328">Glycosyltransferase</keyword>
<keyword evidence="9" id="KW-0812">Transmembrane</keyword>
<keyword evidence="12" id="KW-1185">Reference proteome</keyword>
<dbReference type="AlphaFoldDB" id="A0A0K3CPC3"/>
<evidence type="ECO:0000313" key="12">
    <source>
        <dbReference type="Proteomes" id="UP000199069"/>
    </source>
</evidence>
<dbReference type="NCBIfam" id="TIGR00336">
    <property type="entry name" value="pyrE"/>
    <property type="match status" value="1"/>
</dbReference>
<feature type="transmembrane region" description="Helical" evidence="9">
    <location>
        <begin position="40"/>
        <end position="62"/>
    </location>
</feature>
<keyword evidence="7" id="KW-0808">Transferase</keyword>
<protein>
    <recommendedName>
        <fullName evidence="5">orotate phosphoribosyltransferase</fullName>
        <ecNumber evidence="5">2.4.2.10</ecNumber>
    </recommendedName>
</protein>
<dbReference type="SUPFAM" id="SSF53271">
    <property type="entry name" value="PRTase-like"/>
    <property type="match status" value="1"/>
</dbReference>
<evidence type="ECO:0000256" key="3">
    <source>
        <dbReference type="ARBA" id="ARBA00006340"/>
    </source>
</evidence>
<comment type="similarity">
    <text evidence="3">Belongs to the purine/pyrimidine phosphoribosyltransferase family. PyrE subfamily.</text>
</comment>
<sequence length="285" mass="30921">MSATSYAASIIETALASEQPILRFGTFTLKSGRSSPYFFNFGLFNTGSLLLALASAFADAILDAYPEIGSSSAGPDTPKVLFGPAYKGIPLVAAIASELARRGRDIGYSYNRKEKKDHGEGGSIVGAPLKGQKVLIVDDVITAGTAIREAHKIVESEGGQTAGIVEALDREERGQGELSTVQEVEKELGVKVTSVVKMRDIVAWLKEKGKLDEMKAMEEYRANLPIYLDLHRNAHRFRFPTVCVHLARFDKLRRLLQTALNPARQCSISTGRLRNGSDAGVAPRV</sequence>
<dbReference type="InterPro" id="IPR023031">
    <property type="entry name" value="OPRT"/>
</dbReference>
<dbReference type="HAMAP" id="MF_01208">
    <property type="entry name" value="PyrE"/>
    <property type="match status" value="1"/>
</dbReference>
<accession>A0A0K3CPC3</accession>
<dbReference type="CDD" id="cd06223">
    <property type="entry name" value="PRTases_typeI"/>
    <property type="match status" value="1"/>
</dbReference>
<evidence type="ECO:0000256" key="2">
    <source>
        <dbReference type="ARBA" id="ARBA00004889"/>
    </source>
</evidence>
<dbReference type="InterPro" id="IPR000836">
    <property type="entry name" value="PRTase_dom"/>
</dbReference>
<dbReference type="OMA" id="ANVFYLY"/>
<evidence type="ECO:0000256" key="7">
    <source>
        <dbReference type="ARBA" id="ARBA00022679"/>
    </source>
</evidence>
<dbReference type="GO" id="GO:0006207">
    <property type="term" value="P:'de novo' pyrimidine nucleobase biosynthetic process"/>
    <property type="evidence" value="ECO:0007669"/>
    <property type="project" value="TreeGrafter"/>
</dbReference>
<evidence type="ECO:0000256" key="5">
    <source>
        <dbReference type="ARBA" id="ARBA00011971"/>
    </source>
</evidence>
<keyword evidence="8" id="KW-0665">Pyrimidine biosynthesis</keyword>
<name>A0A0K3CPC3_RHOTO</name>
<dbReference type="GO" id="GO:0046132">
    <property type="term" value="P:pyrimidine ribonucleoside biosynthetic process"/>
    <property type="evidence" value="ECO:0007669"/>
    <property type="project" value="TreeGrafter"/>
</dbReference>
<dbReference type="GO" id="GO:0044205">
    <property type="term" value="P:'de novo' UMP biosynthetic process"/>
    <property type="evidence" value="ECO:0007669"/>
    <property type="project" value="UniProtKB-UniPathway"/>
</dbReference>
<feature type="domain" description="Phosphoribosyltransferase" evidence="10">
    <location>
        <begin position="74"/>
        <end position="177"/>
    </location>
</feature>
<dbReference type="InterPro" id="IPR004467">
    <property type="entry name" value="Or_phspho_trans_dom"/>
</dbReference>
<organism evidence="11 12">
    <name type="scientific">Rhodotorula toruloides</name>
    <name type="common">Yeast</name>
    <name type="synonym">Rhodosporidium toruloides</name>
    <dbReference type="NCBI Taxonomy" id="5286"/>
    <lineage>
        <taxon>Eukaryota</taxon>
        <taxon>Fungi</taxon>
        <taxon>Dikarya</taxon>
        <taxon>Basidiomycota</taxon>
        <taxon>Pucciniomycotina</taxon>
        <taxon>Microbotryomycetes</taxon>
        <taxon>Sporidiobolales</taxon>
        <taxon>Sporidiobolaceae</taxon>
        <taxon>Rhodotorula</taxon>
    </lineage>
</organism>
<dbReference type="Proteomes" id="UP000199069">
    <property type="component" value="Unassembled WGS sequence"/>
</dbReference>
<dbReference type="InterPro" id="IPR029057">
    <property type="entry name" value="PRTase-like"/>
</dbReference>
<evidence type="ECO:0000256" key="9">
    <source>
        <dbReference type="SAM" id="Phobius"/>
    </source>
</evidence>
<comment type="pathway">
    <text evidence="2">Pyrimidine metabolism; UMP biosynthesis via de novo pathway; UMP from orotate: step 1/2.</text>
</comment>
<dbReference type="PANTHER" id="PTHR46683">
    <property type="entry name" value="OROTATE PHOSPHORIBOSYLTRANSFERASE 1-RELATED"/>
    <property type="match status" value="1"/>
</dbReference>